<keyword evidence="3" id="KW-0540">Nuclease</keyword>
<reference evidence="3" key="1">
    <citation type="submission" date="2020-10" db="EMBL/GenBank/DDBJ databases">
        <title>Paenihalocynthiibacter styelae gen. nov., sp. nov., isolated from stalked sea squirt Styela clava.</title>
        <authorList>
            <person name="Kim Y.-O."/>
            <person name="Yoon J.-H."/>
        </authorList>
    </citation>
    <scope>NUCLEOTIDE SEQUENCE</scope>
    <source>
        <strain evidence="3">MYP1-1</strain>
    </source>
</reference>
<dbReference type="GO" id="GO:0004519">
    <property type="term" value="F:endonuclease activity"/>
    <property type="evidence" value="ECO:0007669"/>
    <property type="project" value="UniProtKB-KW"/>
</dbReference>
<sequence>MRYSLIFLTLAFGFPLIGSYLGALHPLGDSLAVFRWHFAFGLMVVALTGAIFWRGKRAWWLLLALPGAWIAVGIWFYGLKIGTASNFDLIVYQKNMSFRMLDTGPLQQDILASRAGIVTLQEVDAENISLLADLAESHPSQAYCDFARVGGVAIASSLSRTDMGSICIEGEGMVALQVETAYGPLWIVSLHLHWPFPYGQAARVERLLPQLEALEGPVLVAGDFNMVPWSHTVRSIEGATDTQRAGHLLYTFPMKHGRISLPIDHVLVPGDYATEIRRRPLLGSDHYGILAPFTLPR</sequence>
<gene>
    <name evidence="3" type="ORF">H1D41_10415</name>
</gene>
<dbReference type="EMBL" id="JADCKQ010000007">
    <property type="protein sequence ID" value="MBI1494050.1"/>
    <property type="molecule type" value="Genomic_DNA"/>
</dbReference>
<evidence type="ECO:0000256" key="1">
    <source>
        <dbReference type="SAM" id="Phobius"/>
    </source>
</evidence>
<keyword evidence="3" id="KW-0378">Hydrolase</keyword>
<comment type="caution">
    <text evidence="3">The sequence shown here is derived from an EMBL/GenBank/DDBJ whole genome shotgun (WGS) entry which is preliminary data.</text>
</comment>
<evidence type="ECO:0000313" key="3">
    <source>
        <dbReference type="EMBL" id="MBI1494050.1"/>
    </source>
</evidence>
<feature type="domain" description="Endonuclease/exonuclease/phosphatase" evidence="2">
    <location>
        <begin position="106"/>
        <end position="286"/>
    </location>
</feature>
<evidence type="ECO:0000313" key="4">
    <source>
        <dbReference type="Proteomes" id="UP000640583"/>
    </source>
</evidence>
<dbReference type="InterPro" id="IPR036691">
    <property type="entry name" value="Endo/exonu/phosph_ase_sf"/>
</dbReference>
<organism evidence="3 4">
    <name type="scientific">Halocynthiibacter styelae</name>
    <dbReference type="NCBI Taxonomy" id="2761955"/>
    <lineage>
        <taxon>Bacteria</taxon>
        <taxon>Pseudomonadati</taxon>
        <taxon>Pseudomonadota</taxon>
        <taxon>Alphaproteobacteria</taxon>
        <taxon>Rhodobacterales</taxon>
        <taxon>Paracoccaceae</taxon>
        <taxon>Halocynthiibacter</taxon>
    </lineage>
</organism>
<evidence type="ECO:0000259" key="2">
    <source>
        <dbReference type="Pfam" id="PF03372"/>
    </source>
</evidence>
<protein>
    <submittedName>
        <fullName evidence="3">Endonuclease/exonuclease/phosphatase family protein</fullName>
    </submittedName>
</protein>
<dbReference type="InterPro" id="IPR005135">
    <property type="entry name" value="Endo/exonuclease/phosphatase"/>
</dbReference>
<dbReference type="Pfam" id="PF03372">
    <property type="entry name" value="Exo_endo_phos"/>
    <property type="match status" value="1"/>
</dbReference>
<name>A0A8J7IXQ6_9RHOB</name>
<feature type="transmembrane region" description="Helical" evidence="1">
    <location>
        <begin position="60"/>
        <end position="78"/>
    </location>
</feature>
<keyword evidence="1" id="KW-0472">Membrane</keyword>
<dbReference type="Proteomes" id="UP000640583">
    <property type="component" value="Unassembled WGS sequence"/>
</dbReference>
<dbReference type="SUPFAM" id="SSF56219">
    <property type="entry name" value="DNase I-like"/>
    <property type="match status" value="1"/>
</dbReference>
<proteinExistence type="predicted"/>
<dbReference type="Gene3D" id="3.60.10.10">
    <property type="entry name" value="Endonuclease/exonuclease/phosphatase"/>
    <property type="match status" value="1"/>
</dbReference>
<keyword evidence="1" id="KW-1133">Transmembrane helix</keyword>
<keyword evidence="1" id="KW-0812">Transmembrane</keyword>
<dbReference type="RefSeq" id="WP_228848852.1">
    <property type="nucleotide sequence ID" value="NZ_JADCKQ010000007.1"/>
</dbReference>
<feature type="transmembrane region" description="Helical" evidence="1">
    <location>
        <begin position="34"/>
        <end position="53"/>
    </location>
</feature>
<accession>A0A8J7IXQ6</accession>
<dbReference type="AlphaFoldDB" id="A0A8J7IXQ6"/>
<keyword evidence="4" id="KW-1185">Reference proteome</keyword>
<keyword evidence="3" id="KW-0255">Endonuclease</keyword>